<sequence>MKTFAAILLASAGIGLLFSNVGAQDQYLDALNGLQQIVTSMDATLQELKADVQDIKATLQQDGCTVGNDVPTSGGNTGTTSGGGDITPFSPTDSGDFTHQAALDEYDRYILLWKFDSDTITFEAHVQTTGFIGLGFSPNGGMTGSDVIIGWVKDGQAYLTDRYAEGYFLPRLDASQDVELLSGYENGTHTVLRFRRRLRPCDTTDDREITEDTVRIIWSFNDNDPAALEGPDGPQYHGSNRGSKSIILLQKTPPNLDLQEGNVLTFDMTNPNVRIPSRETTYWCSSYQLPVLDKKHHLVKVEPIIQPGNEGVVHHILVYQCTAGSNPPSGSQECASMPWGQCRAVMAAWAVGGTGYTYPDHVGFSLGTADDPSYVVMQTHYDNPQHLRDVYDNSGMRFYYTPDVRQYDAGILEVGIQVSQNHAIPPKADTFDSTAFCYKECLDPFLQELGEPIHVFASMLHAHQVGVGVRTKLVRNGVLETYVGRDDNYDFNLQETRFLYPEVTIKEGDELITECSYRTTDKNGFTFGGEASSEEMCQNYLQYYPRFKLDHCDSLPYIMHGLNYFGITQIDNNLHVVKPDSLAGMNIGTVMNQHPWTTEEAERLDQHIRNGPVVVRCKGLPGYTNLAGITGQRFDPLPEPIVLMPNSTAIPGCCVRVLVKMKTFAAFLLASAGIGLLFSNVRAQDQYLDAISGLQQIVIATLEELKADVQDIKATLQQSGCTVGNDVPTSGGNTGTTSGGGDITPFAPSDSGDFTHQAALDEYDRYILLWKFDSDTITFEAHVQTTGFIGLGFSPNGGMTGSDVIIGWVKDGQAYLTDRYAEGYFLPRLDASQDVELLSGYENGTHTVLRFRRRLRPCDSTDDREITEDTMRIIWSFNDNDPAALEGPDGPQYHGSNRGSKSIILLQKSPPNLDLQEGNVLTFDMANPHVKVPSKDTTYWCTSYQLPVLDKKHHLVKVEPLIQPGNEGVVHHILVYQCTAGSNPPSGSQECASMPWGQCRAIMAAWAVGGTGYTYPDHVGFSLGTADDPSYVVMQTHYDNPQHLNDVYDNSGMRFYYTPDVRQYDAGILEVGVQVSQNHAIPPKADTFDSTAFCYKECLDPFLQQLGEPIHVFASMLHAHQVGVGVRTKLVRNGVMETYIGRDENYDFNLQEARFLYPEITIKEGDELITECSYRTTDKNGFTFGGEGSSEEMCQNYLQYYPRFKLDHCDSLPYIMHGLDFFGITQIDNNLHVVKPDSMAGMDIGVVLNQHPWAVEEAERFDQHVRNGPVVVKCTGRSGFTNLAGITGQLFDPLPDPIVLMPNSTAIPGC</sequence>
<protein>
    <submittedName>
        <fullName evidence="13">Uncharacterized protein LOC109476958</fullName>
    </submittedName>
</protein>
<dbReference type="Pfam" id="PF03712">
    <property type="entry name" value="Cu2_monoox_C"/>
    <property type="match status" value="2"/>
</dbReference>
<dbReference type="Gene3D" id="2.60.40.1210">
    <property type="entry name" value="Cellobiose dehydrogenase, cytochrome domain"/>
    <property type="match status" value="2"/>
</dbReference>
<feature type="compositionally biased region" description="Gly residues" evidence="9">
    <location>
        <begin position="732"/>
        <end position="742"/>
    </location>
</feature>
<keyword evidence="8" id="KW-0325">Glycoprotein</keyword>
<dbReference type="InterPro" id="IPR014784">
    <property type="entry name" value="Cu2_ascorb_mOase-like_C"/>
</dbReference>
<dbReference type="GO" id="GO:0042420">
    <property type="term" value="P:dopamine catabolic process"/>
    <property type="evidence" value="ECO:0007669"/>
    <property type="project" value="TreeGrafter"/>
</dbReference>
<dbReference type="GO" id="GO:0042421">
    <property type="term" value="P:norepinephrine biosynthetic process"/>
    <property type="evidence" value="ECO:0007669"/>
    <property type="project" value="TreeGrafter"/>
</dbReference>
<dbReference type="InterPro" id="IPR000945">
    <property type="entry name" value="DBH-like"/>
</dbReference>
<evidence type="ECO:0000256" key="5">
    <source>
        <dbReference type="ARBA" id="ARBA00023008"/>
    </source>
</evidence>
<organism evidence="12 13">
    <name type="scientific">Branchiostoma belcheri</name>
    <name type="common">Amphioxus</name>
    <dbReference type="NCBI Taxonomy" id="7741"/>
    <lineage>
        <taxon>Eukaryota</taxon>
        <taxon>Metazoa</taxon>
        <taxon>Chordata</taxon>
        <taxon>Cephalochordata</taxon>
        <taxon>Leptocardii</taxon>
        <taxon>Amphioxiformes</taxon>
        <taxon>Branchiostomatidae</taxon>
        <taxon>Branchiostoma</taxon>
    </lineage>
</organism>
<reference evidence="13" key="1">
    <citation type="submission" date="2025-08" db="UniProtKB">
        <authorList>
            <consortium name="RefSeq"/>
        </authorList>
    </citation>
    <scope>IDENTIFICATION</scope>
    <source>
        <tissue evidence="13">Gonad</tissue>
    </source>
</reference>
<feature type="compositionally biased region" description="Gly residues" evidence="9">
    <location>
        <begin position="75"/>
        <end position="85"/>
    </location>
</feature>
<feature type="signal peptide" evidence="10">
    <location>
        <begin position="1"/>
        <end position="23"/>
    </location>
</feature>
<dbReference type="GO" id="GO:0004500">
    <property type="term" value="F:dopamine beta-monooxygenase activity"/>
    <property type="evidence" value="ECO:0007669"/>
    <property type="project" value="InterPro"/>
</dbReference>
<dbReference type="SMART" id="SM00664">
    <property type="entry name" value="DoH"/>
    <property type="match status" value="2"/>
</dbReference>
<dbReference type="InterPro" id="IPR045266">
    <property type="entry name" value="DOH_DOMON"/>
</dbReference>
<dbReference type="Gene3D" id="2.60.120.310">
    <property type="entry name" value="Copper type II, ascorbate-dependent monooxygenase, N-terminal domain"/>
    <property type="match status" value="2"/>
</dbReference>
<evidence type="ECO:0000256" key="6">
    <source>
        <dbReference type="ARBA" id="ARBA00023033"/>
    </source>
</evidence>
<dbReference type="RefSeq" id="XP_019633535.1">
    <property type="nucleotide sequence ID" value="XM_019777976.1"/>
</dbReference>
<keyword evidence="3" id="KW-0479">Metal-binding</keyword>
<proteinExistence type="inferred from homology"/>
<evidence type="ECO:0000313" key="13">
    <source>
        <dbReference type="RefSeq" id="XP_019633535.1"/>
    </source>
</evidence>
<evidence type="ECO:0000256" key="3">
    <source>
        <dbReference type="ARBA" id="ARBA00022723"/>
    </source>
</evidence>
<dbReference type="GeneID" id="109476958"/>
<dbReference type="InterPro" id="IPR008977">
    <property type="entry name" value="PHM/PNGase_F_dom_sf"/>
</dbReference>
<feature type="domain" description="DOMON" evidence="11">
    <location>
        <begin position="764"/>
        <end position="878"/>
    </location>
</feature>
<dbReference type="GO" id="GO:0005615">
    <property type="term" value="C:extracellular space"/>
    <property type="evidence" value="ECO:0007669"/>
    <property type="project" value="TreeGrafter"/>
</dbReference>
<dbReference type="PANTHER" id="PTHR10157:SF23">
    <property type="entry name" value="MOXD1 HOMOLOG 1"/>
    <property type="match status" value="1"/>
</dbReference>
<keyword evidence="6" id="KW-0503">Monooxygenase</keyword>
<gene>
    <name evidence="13" type="primary">LOC109476958</name>
</gene>
<keyword evidence="10" id="KW-0732">Signal</keyword>
<dbReference type="Gene3D" id="2.60.120.230">
    <property type="match status" value="2"/>
</dbReference>
<dbReference type="InterPro" id="IPR024548">
    <property type="entry name" value="Cu2_monoox_C"/>
</dbReference>
<evidence type="ECO:0000256" key="8">
    <source>
        <dbReference type="ARBA" id="ARBA00023180"/>
    </source>
</evidence>
<evidence type="ECO:0000259" key="11">
    <source>
        <dbReference type="PROSITE" id="PS50836"/>
    </source>
</evidence>
<keyword evidence="7" id="KW-1015">Disulfide bond</keyword>
<dbReference type="FunFam" id="2.60.120.230:FF:000001">
    <property type="entry name" value="Monooxygenase, DBH-like 1"/>
    <property type="match status" value="2"/>
</dbReference>
<keyword evidence="12" id="KW-1185">Reference proteome</keyword>
<comment type="similarity">
    <text evidence="2">Belongs to the copper type II ascorbate-dependent monooxygenase family.</text>
</comment>
<dbReference type="KEGG" id="bbel:109476958"/>
<name>A0A6P4YW10_BRABE</name>
<dbReference type="Proteomes" id="UP000515135">
    <property type="component" value="Unplaced"/>
</dbReference>
<dbReference type="InterPro" id="IPR005018">
    <property type="entry name" value="DOMON_domain"/>
</dbReference>
<dbReference type="InterPro" id="IPR000323">
    <property type="entry name" value="Cu2_ascorb_mOase_N"/>
</dbReference>
<feature type="region of interest" description="Disordered" evidence="9">
    <location>
        <begin position="725"/>
        <end position="747"/>
    </location>
</feature>
<accession>A0A6P4YW10</accession>
<dbReference type="PRINTS" id="PR00767">
    <property type="entry name" value="DBMONOXGNASE"/>
</dbReference>
<dbReference type="Pfam" id="PF01082">
    <property type="entry name" value="Cu2_monooxygen"/>
    <property type="match status" value="2"/>
</dbReference>
<dbReference type="InterPro" id="IPR028460">
    <property type="entry name" value="Tbh/DBH"/>
</dbReference>
<dbReference type="SUPFAM" id="SSF49344">
    <property type="entry name" value="CBD9-like"/>
    <property type="match status" value="2"/>
</dbReference>
<evidence type="ECO:0000256" key="7">
    <source>
        <dbReference type="ARBA" id="ARBA00023157"/>
    </source>
</evidence>
<dbReference type="SUPFAM" id="SSF49742">
    <property type="entry name" value="PHM/PNGase F"/>
    <property type="match status" value="4"/>
</dbReference>
<dbReference type="GO" id="GO:0005507">
    <property type="term" value="F:copper ion binding"/>
    <property type="evidence" value="ECO:0007669"/>
    <property type="project" value="InterPro"/>
</dbReference>
<evidence type="ECO:0000256" key="10">
    <source>
        <dbReference type="SAM" id="SignalP"/>
    </source>
</evidence>
<dbReference type="OrthoDB" id="19261at2759"/>
<dbReference type="CDD" id="cd09631">
    <property type="entry name" value="DOMON_DOH"/>
    <property type="match status" value="2"/>
</dbReference>
<evidence type="ECO:0000256" key="2">
    <source>
        <dbReference type="ARBA" id="ARBA00010676"/>
    </source>
</evidence>
<feature type="chain" id="PRO_5028125560" evidence="10">
    <location>
        <begin position="24"/>
        <end position="1310"/>
    </location>
</feature>
<dbReference type="GO" id="GO:0006589">
    <property type="term" value="P:octopamine biosynthetic process"/>
    <property type="evidence" value="ECO:0007669"/>
    <property type="project" value="TreeGrafter"/>
</dbReference>
<dbReference type="FunFam" id="2.60.120.310:FF:000004">
    <property type="entry name" value="DBH-like monooxygenase protein 1"/>
    <property type="match status" value="2"/>
</dbReference>
<keyword evidence="5" id="KW-0186">Copper</keyword>
<feature type="region of interest" description="Disordered" evidence="9">
    <location>
        <begin position="66"/>
        <end position="91"/>
    </location>
</feature>
<evidence type="ECO:0000256" key="1">
    <source>
        <dbReference type="ARBA" id="ARBA00001973"/>
    </source>
</evidence>
<dbReference type="GO" id="GO:0030667">
    <property type="term" value="C:secretory granule membrane"/>
    <property type="evidence" value="ECO:0007669"/>
    <property type="project" value="TreeGrafter"/>
</dbReference>
<evidence type="ECO:0000313" key="12">
    <source>
        <dbReference type="Proteomes" id="UP000515135"/>
    </source>
</evidence>
<feature type="domain" description="DOMON" evidence="11">
    <location>
        <begin position="107"/>
        <end position="221"/>
    </location>
</feature>
<keyword evidence="4" id="KW-0560">Oxidoreductase</keyword>
<comment type="cofactor">
    <cofactor evidence="1">
        <name>Cu(2+)</name>
        <dbReference type="ChEBI" id="CHEBI:29036"/>
    </cofactor>
</comment>
<evidence type="ECO:0000256" key="9">
    <source>
        <dbReference type="SAM" id="MobiDB-lite"/>
    </source>
</evidence>
<dbReference type="PROSITE" id="PS50836">
    <property type="entry name" value="DOMON"/>
    <property type="match status" value="2"/>
</dbReference>
<dbReference type="InterPro" id="IPR036939">
    <property type="entry name" value="Cu2_ascorb_mOase_N_sf"/>
</dbReference>
<dbReference type="PANTHER" id="PTHR10157">
    <property type="entry name" value="DOPAMINE BETA HYDROXYLASE RELATED"/>
    <property type="match status" value="1"/>
</dbReference>
<evidence type="ECO:0000256" key="4">
    <source>
        <dbReference type="ARBA" id="ARBA00023002"/>
    </source>
</evidence>
<dbReference type="Pfam" id="PF03351">
    <property type="entry name" value="DOMON"/>
    <property type="match status" value="2"/>
</dbReference>
<dbReference type="FunFam" id="2.60.40.1210:FF:000003">
    <property type="entry name" value="Uncharacterized protein"/>
    <property type="match status" value="2"/>
</dbReference>